<evidence type="ECO:0000313" key="1">
    <source>
        <dbReference type="EMBL" id="KAJ4701975.1"/>
    </source>
</evidence>
<dbReference type="Proteomes" id="UP001164539">
    <property type="component" value="Chromosome 14"/>
</dbReference>
<gene>
    <name evidence="1" type="ORF">OWV82_025128</name>
</gene>
<sequence>MDSCCAALKANAQPVIGKGNTGFWGESVKAGLKSRDFGSPLWKSLRSKKLNKKVTNPGVAYSVLTSGINKETMTFHPPPFEPPLSDPKNVAAIILGGGAGTRLFPLTSRRAKPAVPIGGCYRLIDVPMSNCINSGIKKIFIMTQFNSFSLNRHLARTYNFGNGVSFGDGFVEVLAATQTPGEAGKKWFQGTADAVRQFVWVFEDAKNKNVEHVLILSGDHLYRMDYTEFLQKHIDTNADISVSCVPMDDSRATDYGLMKIDNKGRIIQFAEKPKGPDLKAMQCDTTLLGLSMQDAVKSPYIASMGVYLFRTDVLLKLLTWNYPSCNDFGSEIIPSAVKDHNVQAYLFNDYWEDIGTIKSFFDANLALTEQPPKFEFYDPKTPFFTSPRFLPPTKVDNCKIVDAIISHGCFLRECSVRHSIVGVRSRLEAGVEFQDTMMMGADYYQTESEIASLLAEGKVPVGVGQNTKIKNCIIDKNAKIGKNVIIANTDGVEEADRPNEGFYIRSGITVVHKNATIKDETVI</sequence>
<evidence type="ECO:0000313" key="2">
    <source>
        <dbReference type="Proteomes" id="UP001164539"/>
    </source>
</evidence>
<reference evidence="1 2" key="1">
    <citation type="journal article" date="2023" name="Science">
        <title>Complex scaffold remodeling in plant triterpene biosynthesis.</title>
        <authorList>
            <person name="De La Pena R."/>
            <person name="Hodgson H."/>
            <person name="Liu J.C."/>
            <person name="Stephenson M.J."/>
            <person name="Martin A.C."/>
            <person name="Owen C."/>
            <person name="Harkess A."/>
            <person name="Leebens-Mack J."/>
            <person name="Jimenez L.E."/>
            <person name="Osbourn A."/>
            <person name="Sattely E.S."/>
        </authorList>
    </citation>
    <scope>NUCLEOTIDE SEQUENCE [LARGE SCALE GENOMIC DNA]</scope>
    <source>
        <strain evidence="2">cv. JPN11</strain>
        <tissue evidence="1">Leaf</tissue>
    </source>
</reference>
<protein>
    <submittedName>
        <fullName evidence="1">Glucose-1-phosphate adenylyltransferase</fullName>
    </submittedName>
</protein>
<comment type="caution">
    <text evidence="1">The sequence shown here is derived from an EMBL/GenBank/DDBJ whole genome shotgun (WGS) entry which is preliminary data.</text>
</comment>
<accession>A0ACC1WS68</accession>
<keyword evidence="1" id="KW-0808">Transferase</keyword>
<organism evidence="1 2">
    <name type="scientific">Melia azedarach</name>
    <name type="common">Chinaberry tree</name>
    <dbReference type="NCBI Taxonomy" id="155640"/>
    <lineage>
        <taxon>Eukaryota</taxon>
        <taxon>Viridiplantae</taxon>
        <taxon>Streptophyta</taxon>
        <taxon>Embryophyta</taxon>
        <taxon>Tracheophyta</taxon>
        <taxon>Spermatophyta</taxon>
        <taxon>Magnoliopsida</taxon>
        <taxon>eudicotyledons</taxon>
        <taxon>Gunneridae</taxon>
        <taxon>Pentapetalae</taxon>
        <taxon>rosids</taxon>
        <taxon>malvids</taxon>
        <taxon>Sapindales</taxon>
        <taxon>Meliaceae</taxon>
        <taxon>Melia</taxon>
    </lineage>
</organism>
<keyword evidence="1" id="KW-0548">Nucleotidyltransferase</keyword>
<name>A0ACC1WS68_MELAZ</name>
<keyword evidence="2" id="KW-1185">Reference proteome</keyword>
<dbReference type="EMBL" id="CM051407">
    <property type="protein sequence ID" value="KAJ4701975.1"/>
    <property type="molecule type" value="Genomic_DNA"/>
</dbReference>
<proteinExistence type="predicted"/>